<keyword evidence="3" id="KW-1185">Reference proteome</keyword>
<evidence type="ECO:0000256" key="1">
    <source>
        <dbReference type="SAM" id="MobiDB-lite"/>
    </source>
</evidence>
<proteinExistence type="predicted"/>
<feature type="region of interest" description="Disordered" evidence="1">
    <location>
        <begin position="1"/>
        <end position="20"/>
    </location>
</feature>
<dbReference type="Proteomes" id="UP000654482">
    <property type="component" value="Unassembled WGS sequence"/>
</dbReference>
<evidence type="ECO:0000313" key="2">
    <source>
        <dbReference type="EMBL" id="MBE9118419.1"/>
    </source>
</evidence>
<sequence length="179" mass="20010">MHPTSNRSLTPNSTQKSEAQTPLSLLKSGQLLYLHPKSRGSLILQKKFYADWVNAGAAVGGCFDLDCKAIYVLGEVNFCVPHTYDARATAFRQRITCIECLQSILREPSSFRRAQLTISQLSRGLGFAEIQQIPHESIAQLAGIHPKTVQMCWKNYAWVNPKKVVRNPSVEEIEPSLIV</sequence>
<dbReference type="AlphaFoldDB" id="A0A8J7DZD0"/>
<dbReference type="RefSeq" id="WP_194031504.1">
    <property type="nucleotide sequence ID" value="NZ_JADEWZ010000046.1"/>
</dbReference>
<name>A0A8J7DZD0_9CYAN</name>
<reference evidence="2" key="1">
    <citation type="submission" date="2020-10" db="EMBL/GenBank/DDBJ databases">
        <authorList>
            <person name="Castelo-Branco R."/>
            <person name="Eusebio N."/>
            <person name="Adriana R."/>
            <person name="Vieira A."/>
            <person name="Brugerolle De Fraissinette N."/>
            <person name="Rezende De Castro R."/>
            <person name="Schneider M.P."/>
            <person name="Vasconcelos V."/>
            <person name="Leao P.N."/>
        </authorList>
    </citation>
    <scope>NUCLEOTIDE SEQUENCE</scope>
    <source>
        <strain evidence="2">LEGE 07157</strain>
    </source>
</reference>
<protein>
    <submittedName>
        <fullName evidence="2">Uncharacterized protein</fullName>
    </submittedName>
</protein>
<gene>
    <name evidence="2" type="ORF">IQ249_21235</name>
</gene>
<accession>A0A8J7DZD0</accession>
<organism evidence="2 3">
    <name type="scientific">Lusitaniella coriacea LEGE 07157</name>
    <dbReference type="NCBI Taxonomy" id="945747"/>
    <lineage>
        <taxon>Bacteria</taxon>
        <taxon>Bacillati</taxon>
        <taxon>Cyanobacteriota</taxon>
        <taxon>Cyanophyceae</taxon>
        <taxon>Spirulinales</taxon>
        <taxon>Lusitaniellaceae</taxon>
        <taxon>Lusitaniella</taxon>
    </lineage>
</organism>
<dbReference type="EMBL" id="JADEWZ010000046">
    <property type="protein sequence ID" value="MBE9118419.1"/>
    <property type="molecule type" value="Genomic_DNA"/>
</dbReference>
<evidence type="ECO:0000313" key="3">
    <source>
        <dbReference type="Proteomes" id="UP000654482"/>
    </source>
</evidence>
<comment type="caution">
    <text evidence="2">The sequence shown here is derived from an EMBL/GenBank/DDBJ whole genome shotgun (WGS) entry which is preliminary data.</text>
</comment>